<dbReference type="Proteomes" id="UP001057402">
    <property type="component" value="Chromosome 10"/>
</dbReference>
<comment type="caution">
    <text evidence="1">The sequence shown here is derived from an EMBL/GenBank/DDBJ whole genome shotgun (WGS) entry which is preliminary data.</text>
</comment>
<sequence>MEIDLSLKVDLEKKSEEPNDEDGDYQVEVENPPRNVSRDEITSSREKVDDEGDQSNGHREEDPRLELSSPQENCSTMEKGEMSALQMEMDRMKEENKVLKRAVEQTMKDYHDLHLKLVSLQQHREHKDPHTFLSLSNGYGNLGREERSTPTISKNRSESRDDYALVDTGLGLSLGLRVGVDHPQEIREAHEEEPDYRNTNLTVLHHPEKIQRIDQSSGSITGHSAASLPNRKSRVTVRARCESATMNDGCQWRKYGQKIAKGNPCPRAYYRCTVAPGCPVRKQVQRCMEDMSILITTYEGTHNHTLPVGAMAMAAAASSNTLSSLVLLDSSNNPLPPRPPYHLLHPTANDPSKLGIILDITSAQNPSFANLGDLNFNFPYTKPNFPYPTSRPGLPGNASDPKYRAAVAAALTSLMSSGSTSVANTCSPTTAAAAENMDQVIKGGRLGASTGGNNSNWVVESLARSNNNYVSDHNSNNNDEDNSNNEDGNKMGASQLKVLESDS</sequence>
<dbReference type="EMBL" id="CM042889">
    <property type="protein sequence ID" value="KAI4318787.1"/>
    <property type="molecule type" value="Genomic_DNA"/>
</dbReference>
<protein>
    <submittedName>
        <fullName evidence="1">Uncharacterized protein</fullName>
    </submittedName>
</protein>
<proteinExistence type="predicted"/>
<organism evidence="1 2">
    <name type="scientific">Melastoma candidum</name>
    <dbReference type="NCBI Taxonomy" id="119954"/>
    <lineage>
        <taxon>Eukaryota</taxon>
        <taxon>Viridiplantae</taxon>
        <taxon>Streptophyta</taxon>
        <taxon>Embryophyta</taxon>
        <taxon>Tracheophyta</taxon>
        <taxon>Spermatophyta</taxon>
        <taxon>Magnoliopsida</taxon>
        <taxon>eudicotyledons</taxon>
        <taxon>Gunneridae</taxon>
        <taxon>Pentapetalae</taxon>
        <taxon>rosids</taxon>
        <taxon>malvids</taxon>
        <taxon>Myrtales</taxon>
        <taxon>Melastomataceae</taxon>
        <taxon>Melastomatoideae</taxon>
        <taxon>Melastomateae</taxon>
        <taxon>Melastoma</taxon>
    </lineage>
</organism>
<keyword evidence="2" id="KW-1185">Reference proteome</keyword>
<reference evidence="2" key="1">
    <citation type="journal article" date="2023" name="Front. Plant Sci.">
        <title>Chromosomal-level genome assembly of Melastoma candidum provides insights into trichome evolution.</title>
        <authorList>
            <person name="Zhong Y."/>
            <person name="Wu W."/>
            <person name="Sun C."/>
            <person name="Zou P."/>
            <person name="Liu Y."/>
            <person name="Dai S."/>
            <person name="Zhou R."/>
        </authorList>
    </citation>
    <scope>NUCLEOTIDE SEQUENCE [LARGE SCALE GENOMIC DNA]</scope>
</reference>
<gene>
    <name evidence="1" type="ORF">MLD38_032454</name>
</gene>
<accession>A0ACB9M3R6</accession>
<evidence type="ECO:0000313" key="2">
    <source>
        <dbReference type="Proteomes" id="UP001057402"/>
    </source>
</evidence>
<evidence type="ECO:0000313" key="1">
    <source>
        <dbReference type="EMBL" id="KAI4318787.1"/>
    </source>
</evidence>
<name>A0ACB9M3R6_9MYRT</name>